<evidence type="ECO:0000256" key="1">
    <source>
        <dbReference type="ARBA" id="ARBA00022737"/>
    </source>
</evidence>
<dbReference type="OrthoDB" id="194358at2759"/>
<dbReference type="AlphaFoldDB" id="A0A7M7ILN4"/>
<dbReference type="SMART" id="SM00248">
    <property type="entry name" value="ANK"/>
    <property type="match status" value="8"/>
</dbReference>
<name>A0A7M7ILN4_NASVI</name>
<dbReference type="GeneID" id="103315516"/>
<feature type="repeat" description="ANK" evidence="3">
    <location>
        <begin position="15"/>
        <end position="47"/>
    </location>
</feature>
<dbReference type="PANTHER" id="PTHR24166:SF48">
    <property type="entry name" value="PROTEIN VAPYRIN"/>
    <property type="match status" value="1"/>
</dbReference>
<dbReference type="EnsemblMetazoa" id="XM_031922184">
    <property type="protein sequence ID" value="XP_031778044"/>
    <property type="gene ID" value="LOC103315516"/>
</dbReference>
<dbReference type="Pfam" id="PF12796">
    <property type="entry name" value="Ank_2"/>
    <property type="match status" value="2"/>
</dbReference>
<protein>
    <submittedName>
        <fullName evidence="4">Uncharacterized protein</fullName>
    </submittedName>
</protein>
<accession>A0A7M7ILN4</accession>
<feature type="repeat" description="ANK" evidence="3">
    <location>
        <begin position="133"/>
        <end position="165"/>
    </location>
</feature>
<keyword evidence="2 3" id="KW-0040">ANK repeat</keyword>
<evidence type="ECO:0000256" key="2">
    <source>
        <dbReference type="ARBA" id="ARBA00023043"/>
    </source>
</evidence>
<dbReference type="SUPFAM" id="SSF48403">
    <property type="entry name" value="Ankyrin repeat"/>
    <property type="match status" value="1"/>
</dbReference>
<evidence type="ECO:0000313" key="4">
    <source>
        <dbReference type="EnsemblMetazoa" id="XP_016836597"/>
    </source>
</evidence>
<feature type="repeat" description="ANK" evidence="3">
    <location>
        <begin position="166"/>
        <end position="198"/>
    </location>
</feature>
<dbReference type="EnsemblMetazoa" id="XM_016981108">
    <property type="protein sequence ID" value="XP_016836597"/>
    <property type="gene ID" value="LOC103315516"/>
</dbReference>
<dbReference type="KEGG" id="nvi:103315516"/>
<dbReference type="InParanoid" id="A0A7M7ILN4"/>
<proteinExistence type="predicted"/>
<dbReference type="PRINTS" id="PR01415">
    <property type="entry name" value="ANKYRIN"/>
</dbReference>
<keyword evidence="5" id="KW-1185">Reference proteome</keyword>
<dbReference type="RefSeq" id="XP_016836597.1">
    <property type="nucleotide sequence ID" value="XM_016981108.3"/>
</dbReference>
<dbReference type="InterPro" id="IPR050889">
    <property type="entry name" value="Dendritic_Spine_Reg/Scaffold"/>
</dbReference>
<evidence type="ECO:0000313" key="5">
    <source>
        <dbReference type="Proteomes" id="UP000002358"/>
    </source>
</evidence>
<feature type="repeat" description="ANK" evidence="3">
    <location>
        <begin position="199"/>
        <end position="231"/>
    </location>
</feature>
<dbReference type="PROSITE" id="PS50088">
    <property type="entry name" value="ANK_REPEAT"/>
    <property type="match status" value="5"/>
</dbReference>
<reference evidence="4" key="1">
    <citation type="submission" date="2021-01" db="UniProtKB">
        <authorList>
            <consortium name="EnsemblMetazoa"/>
        </authorList>
    </citation>
    <scope>IDENTIFICATION</scope>
</reference>
<dbReference type="InterPro" id="IPR002110">
    <property type="entry name" value="Ankyrin_rpt"/>
</dbReference>
<dbReference type="PANTHER" id="PTHR24166">
    <property type="entry name" value="ROLLING PEBBLES, ISOFORM B"/>
    <property type="match status" value="1"/>
</dbReference>
<feature type="repeat" description="ANK" evidence="3">
    <location>
        <begin position="48"/>
        <end position="81"/>
    </location>
</feature>
<keyword evidence="1" id="KW-0677">Repeat</keyword>
<dbReference type="PROSITE" id="PS50297">
    <property type="entry name" value="ANK_REP_REGION"/>
    <property type="match status" value="5"/>
</dbReference>
<evidence type="ECO:0000256" key="3">
    <source>
        <dbReference type="PROSITE-ProRule" id="PRU00023"/>
    </source>
</evidence>
<dbReference type="InterPro" id="IPR036770">
    <property type="entry name" value="Ankyrin_rpt-contain_sf"/>
</dbReference>
<dbReference type="Proteomes" id="UP000002358">
    <property type="component" value="Chromosome 1"/>
</dbReference>
<organism evidence="4 5">
    <name type="scientific">Nasonia vitripennis</name>
    <name type="common">Parasitic wasp</name>
    <dbReference type="NCBI Taxonomy" id="7425"/>
    <lineage>
        <taxon>Eukaryota</taxon>
        <taxon>Metazoa</taxon>
        <taxon>Ecdysozoa</taxon>
        <taxon>Arthropoda</taxon>
        <taxon>Hexapoda</taxon>
        <taxon>Insecta</taxon>
        <taxon>Pterygota</taxon>
        <taxon>Neoptera</taxon>
        <taxon>Endopterygota</taxon>
        <taxon>Hymenoptera</taxon>
        <taxon>Apocrita</taxon>
        <taxon>Proctotrupomorpha</taxon>
        <taxon>Chalcidoidea</taxon>
        <taxon>Pteromalidae</taxon>
        <taxon>Pteromalinae</taxon>
        <taxon>Nasonia</taxon>
    </lineage>
</organism>
<dbReference type="Gene3D" id="1.25.40.20">
    <property type="entry name" value="Ankyrin repeat-containing domain"/>
    <property type="match status" value="4"/>
</dbReference>
<dbReference type="SMR" id="A0A7M7ILN4"/>
<sequence length="458" mass="50759">MYIGRGADVGHRDMNGHNALHYAARRGQWKTVEILLDAGTDVNSLTDEGSTALHLAVGNYSNAETVELLIRRGANVNIKDHRGKTPIFMAIEAGIGDDEGENDQEGELAAHRIYHITRSLLDAGAEVNAISEAGESAFHRALVYGVDGVIELFLERGADIQSRNANGIAVMHVAVEHASERIVKTLIDRGLTADVRNSLGATPLHIAALFGKGAHVALLLARGANINATEIGGCTPLHFATQFSWWNEDKANNGVHELLLLNGADPLIESNSGASPLDDAVAISNAAMTRFLLRHLAYLEALGNTKASEVAMRGIGKDERRLQIYKNRQLEMAQMKETKIFRDISYFDLIGRNLEKSVRDIRFVEAFVGNQTIREFDFYRQICKNFVNALYRYNLVVRTSEYLSNALTTVTYPVIKGIVQYLELEDLERLQDSESEDDDNIYENAMMNFMKLLNPALD</sequence>
<dbReference type="RefSeq" id="XP_031778044.1">
    <property type="nucleotide sequence ID" value="XM_031922184.2"/>
</dbReference>